<protein>
    <recommendedName>
        <fullName evidence="2">Peptidase S8/S53 domain-containing protein</fullName>
    </recommendedName>
</protein>
<gene>
    <name evidence="3" type="ORF">B0T21DRAFT_414384</name>
</gene>
<feature type="region of interest" description="Disordered" evidence="1">
    <location>
        <begin position="546"/>
        <end position="566"/>
    </location>
</feature>
<evidence type="ECO:0000313" key="4">
    <source>
        <dbReference type="Proteomes" id="UP001172159"/>
    </source>
</evidence>
<comment type="caution">
    <text evidence="3">The sequence shown here is derived from an EMBL/GenBank/DDBJ whole genome shotgun (WGS) entry which is preliminary data.</text>
</comment>
<feature type="region of interest" description="Disordered" evidence="1">
    <location>
        <begin position="352"/>
        <end position="375"/>
    </location>
</feature>
<reference evidence="3" key="1">
    <citation type="submission" date="2023-06" db="EMBL/GenBank/DDBJ databases">
        <title>Genome-scale phylogeny and comparative genomics of the fungal order Sordariales.</title>
        <authorList>
            <consortium name="Lawrence Berkeley National Laboratory"/>
            <person name="Hensen N."/>
            <person name="Bonometti L."/>
            <person name="Westerberg I."/>
            <person name="Brannstrom I.O."/>
            <person name="Guillou S."/>
            <person name="Cros-Aarteil S."/>
            <person name="Calhoun S."/>
            <person name="Haridas S."/>
            <person name="Kuo A."/>
            <person name="Mondo S."/>
            <person name="Pangilinan J."/>
            <person name="Riley R."/>
            <person name="Labutti K."/>
            <person name="Andreopoulos B."/>
            <person name="Lipzen A."/>
            <person name="Chen C."/>
            <person name="Yanf M."/>
            <person name="Daum C."/>
            <person name="Ng V."/>
            <person name="Clum A."/>
            <person name="Steindorff A."/>
            <person name="Ohm R."/>
            <person name="Martin F."/>
            <person name="Silar P."/>
            <person name="Natvig D."/>
            <person name="Lalanne C."/>
            <person name="Gautier V."/>
            <person name="Ament-Velasquez S.L."/>
            <person name="Kruys A."/>
            <person name="Hutchinson M.I."/>
            <person name="Powell A.J."/>
            <person name="Barry K."/>
            <person name="Miller A.N."/>
            <person name="Grigoriev I.V."/>
            <person name="Debuchy R."/>
            <person name="Gladieux P."/>
            <person name="Thoren M.H."/>
            <person name="Johannesson H."/>
        </authorList>
    </citation>
    <scope>NUCLEOTIDE SEQUENCE</scope>
    <source>
        <strain evidence="3">CBS 540.89</strain>
    </source>
</reference>
<dbReference type="EMBL" id="JAUKTV010000012">
    <property type="protein sequence ID" value="KAK0721196.1"/>
    <property type="molecule type" value="Genomic_DNA"/>
</dbReference>
<name>A0AA40ASL8_9PEZI</name>
<proteinExistence type="predicted"/>
<keyword evidence="4" id="KW-1185">Reference proteome</keyword>
<feature type="compositionally biased region" description="Polar residues" evidence="1">
    <location>
        <begin position="548"/>
        <end position="562"/>
    </location>
</feature>
<dbReference type="Proteomes" id="UP001172159">
    <property type="component" value="Unassembled WGS sequence"/>
</dbReference>
<evidence type="ECO:0000313" key="3">
    <source>
        <dbReference type="EMBL" id="KAK0721196.1"/>
    </source>
</evidence>
<dbReference type="AlphaFoldDB" id="A0AA40ASL8"/>
<dbReference type="InterPro" id="IPR036852">
    <property type="entry name" value="Peptidase_S8/S53_dom_sf"/>
</dbReference>
<evidence type="ECO:0000259" key="2">
    <source>
        <dbReference type="Pfam" id="PF00082"/>
    </source>
</evidence>
<feature type="domain" description="Peptidase S8/S53" evidence="2">
    <location>
        <begin position="598"/>
        <end position="809"/>
    </location>
</feature>
<dbReference type="GO" id="GO:0004252">
    <property type="term" value="F:serine-type endopeptidase activity"/>
    <property type="evidence" value="ECO:0007669"/>
    <property type="project" value="InterPro"/>
</dbReference>
<dbReference type="InterPro" id="IPR000209">
    <property type="entry name" value="Peptidase_S8/S53_dom"/>
</dbReference>
<evidence type="ECO:0000256" key="1">
    <source>
        <dbReference type="SAM" id="MobiDB-lite"/>
    </source>
</evidence>
<sequence length="894" mass="101190">MNIPAVESYIQDVVLHDCEPLVRQDRLGTIPLILAAKLQPAILFRVFDLIICASTRKRLEDHANCRGAAECPLQDVPLPYQLSFKCKVLDEHGIRTGTTPKDVGFKQDHVPHDSVDVQNLLDRDARLRDHLRKALCPSDNARQCLNCLLGPLRFDEGQNSKQLIDSQSFRVMLEFCPDEVFLRADPISHYTPLQLAITLFKSPKLKYALLFEVIKSLVERCPFSMFSDGEHNSKRMKAYQLLCSSKTDENQETIEECKEWLKKKCIGYSQKKADEVTGELVTDSLWDEKEELLYWDAKIEKQFWLNLCGESVVLDQFYIDTITAQSGLRHKLETVLDIVRLPYWNKTPDKAQRYESEESLSGNSKTNEGVDDSRNPHQNPYVHIFNWLWDTCKVRKIFTLDVDDGGMEPHTNAAIRRSLQGPDAKFQDEPSSTRSFDIEVWKWKKFDICSDTLAAAAPKAREVHLFSSGNIAVLKDWASKAGLARLPLLEKVYVEIRSQYKDDEADCVGYETTFRTKLRKRCPKLADHNNIQFSIFNSSGSLVGAQAETKSNTTSNKESALHQQRPKPKQWVEELAAFRGFLTNLQLPQDEEAVRARAVKVAILDDGARIEGLKGTQVGKTFDSERREYFAGKCNHGTEMARCVRQICPMAELYIARLDTSRKSDPSNKFTIESCVKALKWALELDVDIISMCWSFERNPSDEYKKRFEELANKIHATGRPILFGSLPDEGPTVNISSFAPVGLEGVIKISSATDGGAVSDANTLAQFDFLFPGEKIVISNHEICEGSSFATAYASGLAALVLYAFKTYNQLCDHIDNTDAAARLEAARTETGMRDIFQTLAKAQGGEGRFVRPTLVIPSEFNRKLQAQKSHLITVINRLMPMDSTYQRYRNRT</sequence>
<organism evidence="3 4">
    <name type="scientific">Apiosordaria backusii</name>
    <dbReference type="NCBI Taxonomy" id="314023"/>
    <lineage>
        <taxon>Eukaryota</taxon>
        <taxon>Fungi</taxon>
        <taxon>Dikarya</taxon>
        <taxon>Ascomycota</taxon>
        <taxon>Pezizomycotina</taxon>
        <taxon>Sordariomycetes</taxon>
        <taxon>Sordariomycetidae</taxon>
        <taxon>Sordariales</taxon>
        <taxon>Lasiosphaeriaceae</taxon>
        <taxon>Apiosordaria</taxon>
    </lineage>
</organism>
<dbReference type="SUPFAM" id="SSF52743">
    <property type="entry name" value="Subtilisin-like"/>
    <property type="match status" value="1"/>
</dbReference>
<dbReference type="GO" id="GO:0006508">
    <property type="term" value="P:proteolysis"/>
    <property type="evidence" value="ECO:0007669"/>
    <property type="project" value="InterPro"/>
</dbReference>
<dbReference type="Pfam" id="PF00082">
    <property type="entry name" value="Peptidase_S8"/>
    <property type="match status" value="1"/>
</dbReference>
<accession>A0AA40ASL8</accession>
<dbReference type="Gene3D" id="3.40.50.200">
    <property type="entry name" value="Peptidase S8/S53 domain"/>
    <property type="match status" value="1"/>
</dbReference>